<proteinExistence type="predicted"/>
<evidence type="ECO:0000259" key="1">
    <source>
        <dbReference type="Pfam" id="PF25164"/>
    </source>
</evidence>
<organism evidence="2 3">
    <name type="scientific">Caldanaerobius fijiensis DSM 17918</name>
    <dbReference type="NCBI Taxonomy" id="1121256"/>
    <lineage>
        <taxon>Bacteria</taxon>
        <taxon>Bacillati</taxon>
        <taxon>Bacillota</taxon>
        <taxon>Clostridia</taxon>
        <taxon>Thermoanaerobacterales</taxon>
        <taxon>Thermoanaerobacteraceae</taxon>
        <taxon>Caldanaerobius</taxon>
    </lineage>
</organism>
<dbReference type="OrthoDB" id="9792687at2"/>
<feature type="domain" description="Competence protein CoiA-like N-terminal" evidence="1">
    <location>
        <begin position="14"/>
        <end position="55"/>
    </location>
</feature>
<reference evidence="2 3" key="1">
    <citation type="submission" date="2016-11" db="EMBL/GenBank/DDBJ databases">
        <authorList>
            <person name="Jaros S."/>
            <person name="Januszkiewicz K."/>
            <person name="Wedrychowicz H."/>
        </authorList>
    </citation>
    <scope>NUCLEOTIDE SEQUENCE [LARGE SCALE GENOMIC DNA]</scope>
    <source>
        <strain evidence="2 3">DSM 17918</strain>
    </source>
</reference>
<accession>A0A1M5FBY0</accession>
<gene>
    <name evidence="2" type="ORF">SAMN02746089_02723</name>
</gene>
<protein>
    <submittedName>
        <fullName evidence="2">Competence protein CoiA-like family protein</fullName>
    </submittedName>
</protein>
<evidence type="ECO:0000313" key="3">
    <source>
        <dbReference type="Proteomes" id="UP000184088"/>
    </source>
</evidence>
<dbReference type="Proteomes" id="UP000184088">
    <property type="component" value="Unassembled WGS sequence"/>
</dbReference>
<dbReference type="EMBL" id="FQVH01000060">
    <property type="protein sequence ID" value="SHF89037.1"/>
    <property type="molecule type" value="Genomic_DNA"/>
</dbReference>
<dbReference type="AlphaFoldDB" id="A0A1M5FBY0"/>
<dbReference type="InterPro" id="IPR057253">
    <property type="entry name" value="CoiA-like_N"/>
</dbReference>
<dbReference type="Pfam" id="PF25164">
    <property type="entry name" value="CoiA_N"/>
    <property type="match status" value="1"/>
</dbReference>
<keyword evidence="3" id="KW-1185">Reference proteome</keyword>
<name>A0A1M5FBY0_9THEO</name>
<evidence type="ECO:0000313" key="2">
    <source>
        <dbReference type="EMBL" id="SHF89037.1"/>
    </source>
</evidence>
<sequence>MLIPYAIDKEYKLYKAEEAKKDKYYFCPSCGEQVILRKGTIRTAHFAHKPDSTCSKETVIHKTAKLLIQEVIQSCEKDKTNFPIILRECKICRNLVKRRLPNQIEKAILEYKLPEGHIVDVALIANNKVVAAVKIKVFHSVNKEKEDNLKIPFIEVDGYDIVENPSVWKPLKDTLPSFVCEQCKISWTKFKEKANKIAQETNIQLPNHYYLYGIHRCWKCGKEILVFAWPGSGGFTHEEPNVKPVPRTIQYRYSNTIKHKYWANTCPYCNSIQGDFFLYCEPEGPFFVCNYEEYCESNYQENMLKIASYAKELKLL</sequence>
<dbReference type="RefSeq" id="WP_073346540.1">
    <property type="nucleotide sequence ID" value="NZ_FQVH01000060.1"/>
</dbReference>
<dbReference type="STRING" id="1121256.SAMN02746089_02723"/>